<proteinExistence type="predicted"/>
<protein>
    <submittedName>
        <fullName evidence="2">Uncharacterized protein</fullName>
    </submittedName>
</protein>
<reference evidence="2" key="1">
    <citation type="journal article" date="2020" name="J. Eukaryot. Microbiol.">
        <title>De novo Sequencing, Assembly and Annotation of the Transcriptome for the Free-Living Testate Amoeba Arcella intermedia.</title>
        <authorList>
            <person name="Ribeiro G.M."/>
            <person name="Porfirio-Sousa A.L."/>
            <person name="Maurer-Alcala X.X."/>
            <person name="Katz L.A."/>
            <person name="Lahr D.J.G."/>
        </authorList>
    </citation>
    <scope>NUCLEOTIDE SEQUENCE</scope>
</reference>
<name>A0A6B2LVH8_9EUKA</name>
<evidence type="ECO:0000256" key="1">
    <source>
        <dbReference type="SAM" id="Phobius"/>
    </source>
</evidence>
<keyword evidence="1" id="KW-1133">Transmembrane helix</keyword>
<organism evidence="2">
    <name type="scientific">Arcella intermedia</name>
    <dbReference type="NCBI Taxonomy" id="1963864"/>
    <lineage>
        <taxon>Eukaryota</taxon>
        <taxon>Amoebozoa</taxon>
        <taxon>Tubulinea</taxon>
        <taxon>Elardia</taxon>
        <taxon>Arcellinida</taxon>
        <taxon>Sphaerothecina</taxon>
        <taxon>Arcellidae</taxon>
        <taxon>Arcella</taxon>
    </lineage>
</organism>
<dbReference type="AlphaFoldDB" id="A0A6B2LVH8"/>
<evidence type="ECO:0000313" key="2">
    <source>
        <dbReference type="EMBL" id="NDV40566.1"/>
    </source>
</evidence>
<sequence>MFLIVQLAFSLQILVMSLIAVLWEHIIVNRSVILQIVTSFTPVIATLDSKKMEHFALILMNALMALMIAHMNTRIVKIWLVHMSVFVMMGV</sequence>
<keyword evidence="1" id="KW-0812">Transmembrane</keyword>
<feature type="transmembrane region" description="Helical" evidence="1">
    <location>
        <begin position="54"/>
        <end position="71"/>
    </location>
</feature>
<accession>A0A6B2LVH8</accession>
<dbReference type="EMBL" id="GIBP01011597">
    <property type="protein sequence ID" value="NDV40566.1"/>
    <property type="molecule type" value="Transcribed_RNA"/>
</dbReference>
<keyword evidence="1" id="KW-0472">Membrane</keyword>